<dbReference type="GO" id="GO:0030416">
    <property type="term" value="P:methylamine metabolic process"/>
    <property type="evidence" value="ECO:0007669"/>
    <property type="project" value="InterPro"/>
</dbReference>
<feature type="transmembrane region" description="Helical" evidence="5">
    <location>
        <begin position="64"/>
        <end position="82"/>
    </location>
</feature>
<evidence type="ECO:0000256" key="2">
    <source>
        <dbReference type="ARBA" id="ARBA00022692"/>
    </source>
</evidence>
<dbReference type="Proteomes" id="UP000295620">
    <property type="component" value="Unassembled WGS sequence"/>
</dbReference>
<evidence type="ECO:0000259" key="6">
    <source>
        <dbReference type="Pfam" id="PF07291"/>
    </source>
</evidence>
<evidence type="ECO:0000256" key="3">
    <source>
        <dbReference type="ARBA" id="ARBA00022989"/>
    </source>
</evidence>
<name>A0A4R6SXT6_9SPHI</name>
<reference evidence="7 8" key="1">
    <citation type="submission" date="2019-03" db="EMBL/GenBank/DDBJ databases">
        <title>Genomic Encyclopedia of Archaeal and Bacterial Type Strains, Phase II (KMG-II): from individual species to whole genera.</title>
        <authorList>
            <person name="Goeker M."/>
        </authorList>
    </citation>
    <scope>NUCLEOTIDE SEQUENCE [LARGE SCALE GENOMIC DNA]</scope>
    <source>
        <strain evidence="7 8">DSM 19035</strain>
    </source>
</reference>
<sequence length="160" mass="18263">MSMVSNSKTNNLRWYYIRKETIVSIISSLYILLFLYAATSKLADYQNFKIQIAKTPIISDFSMVLPWLVPTVEIIISILLIFSRTVLVGLYASLALMTTFTVYIYSILHFSDVIPCSCGGVLQKMNWDQHLVFNIFFILLTIIGILLQPSTKQNKVVQNP</sequence>
<keyword evidence="4 5" id="KW-0472">Membrane</keyword>
<evidence type="ECO:0000256" key="5">
    <source>
        <dbReference type="SAM" id="Phobius"/>
    </source>
</evidence>
<feature type="domain" description="Methylamine utilisation protein MauE" evidence="6">
    <location>
        <begin position="20"/>
        <end position="146"/>
    </location>
</feature>
<organism evidence="7 8">
    <name type="scientific">Pedobacter metabolipauper</name>
    <dbReference type="NCBI Taxonomy" id="425513"/>
    <lineage>
        <taxon>Bacteria</taxon>
        <taxon>Pseudomonadati</taxon>
        <taxon>Bacteroidota</taxon>
        <taxon>Sphingobacteriia</taxon>
        <taxon>Sphingobacteriales</taxon>
        <taxon>Sphingobacteriaceae</taxon>
        <taxon>Pedobacter</taxon>
    </lineage>
</organism>
<evidence type="ECO:0000256" key="4">
    <source>
        <dbReference type="ARBA" id="ARBA00023136"/>
    </source>
</evidence>
<keyword evidence="2 5" id="KW-0812">Transmembrane</keyword>
<gene>
    <name evidence="7" type="ORF">ATK78_2442</name>
</gene>
<dbReference type="InterPro" id="IPR009908">
    <property type="entry name" value="Methylamine_util_MauE"/>
</dbReference>
<protein>
    <recommendedName>
        <fullName evidence="6">Methylamine utilisation protein MauE domain-containing protein</fullName>
    </recommendedName>
</protein>
<feature type="transmembrane region" description="Helical" evidence="5">
    <location>
        <begin position="89"/>
        <end position="110"/>
    </location>
</feature>
<dbReference type="RefSeq" id="WP_394346940.1">
    <property type="nucleotide sequence ID" value="NZ_SNYC01000004.1"/>
</dbReference>
<dbReference type="Pfam" id="PF07291">
    <property type="entry name" value="MauE"/>
    <property type="match status" value="1"/>
</dbReference>
<evidence type="ECO:0000256" key="1">
    <source>
        <dbReference type="ARBA" id="ARBA00004141"/>
    </source>
</evidence>
<dbReference type="GO" id="GO:0016020">
    <property type="term" value="C:membrane"/>
    <property type="evidence" value="ECO:0007669"/>
    <property type="project" value="UniProtKB-SubCell"/>
</dbReference>
<feature type="transmembrane region" description="Helical" evidence="5">
    <location>
        <begin position="130"/>
        <end position="147"/>
    </location>
</feature>
<evidence type="ECO:0000313" key="7">
    <source>
        <dbReference type="EMBL" id="TDQ10276.1"/>
    </source>
</evidence>
<keyword evidence="8" id="KW-1185">Reference proteome</keyword>
<accession>A0A4R6SXT6</accession>
<dbReference type="AlphaFoldDB" id="A0A4R6SXT6"/>
<keyword evidence="3 5" id="KW-1133">Transmembrane helix</keyword>
<evidence type="ECO:0000313" key="8">
    <source>
        <dbReference type="Proteomes" id="UP000295620"/>
    </source>
</evidence>
<comment type="caution">
    <text evidence="7">The sequence shown here is derived from an EMBL/GenBank/DDBJ whole genome shotgun (WGS) entry which is preliminary data.</text>
</comment>
<dbReference type="EMBL" id="SNYC01000004">
    <property type="protein sequence ID" value="TDQ10276.1"/>
    <property type="molecule type" value="Genomic_DNA"/>
</dbReference>
<comment type="subcellular location">
    <subcellularLocation>
        <location evidence="1">Membrane</location>
        <topology evidence="1">Multi-pass membrane protein</topology>
    </subcellularLocation>
</comment>
<feature type="transmembrane region" description="Helical" evidence="5">
    <location>
        <begin position="21"/>
        <end position="39"/>
    </location>
</feature>
<proteinExistence type="predicted"/>